<name>A0A0P8C610_9EURY</name>
<gene>
    <name evidence="1" type="ORF">MPEBLZ_03315</name>
</gene>
<sequence length="147" mass="16887">MATGDRKDPYRQFRFRVEIDGISQAGFSECTFADTTTDPVEYREGNEPTRFRKLSGLTKYGNITLKWGITDTMDLYQWRQRVIDAGAEKERKNISIILIDEAGSDKSRWDIEAAWPSKYDPPDFSGKGNEVAIETLEIVHEGFKRVK</sequence>
<evidence type="ECO:0000313" key="2">
    <source>
        <dbReference type="Proteomes" id="UP000050360"/>
    </source>
</evidence>
<dbReference type="AlphaFoldDB" id="A0A0P8C610"/>
<dbReference type="NCBIfam" id="TIGR02241">
    <property type="entry name" value="conserved hypothetical phage tail region protein"/>
    <property type="match status" value="1"/>
</dbReference>
<evidence type="ECO:0000313" key="1">
    <source>
        <dbReference type="EMBL" id="KPQ42143.1"/>
    </source>
</evidence>
<dbReference type="PANTHER" id="PTHR38009">
    <property type="entry name" value="CONSERVED HYPOTHETICAL PHAGE TAIL PROTEIN"/>
    <property type="match status" value="1"/>
</dbReference>
<dbReference type="InterPro" id="IPR011747">
    <property type="entry name" value="CHP02241"/>
</dbReference>
<accession>A0A0P8C610</accession>
<dbReference type="GO" id="GO:0005198">
    <property type="term" value="F:structural molecule activity"/>
    <property type="evidence" value="ECO:0007669"/>
    <property type="project" value="InterPro"/>
</dbReference>
<dbReference type="PATRIC" id="fig|1719120.3.peg.3603"/>
<dbReference type="Pfam" id="PF06841">
    <property type="entry name" value="Phage_T4_gp19"/>
    <property type="match status" value="1"/>
</dbReference>
<protein>
    <submittedName>
        <fullName evidence="1">T4-like virus tail tube protein gp19</fullName>
    </submittedName>
</protein>
<comment type="caution">
    <text evidence="1">The sequence shown here is derived from an EMBL/GenBank/DDBJ whole genome shotgun (WGS) entry which is preliminary data.</text>
</comment>
<organism evidence="1 2">
    <name type="scientific">Candidatus Methanoperedens nitratireducens</name>
    <dbReference type="NCBI Taxonomy" id="1392998"/>
    <lineage>
        <taxon>Archaea</taxon>
        <taxon>Methanobacteriati</taxon>
        <taxon>Methanobacteriota</taxon>
        <taxon>Stenosarchaea group</taxon>
        <taxon>Methanomicrobia</taxon>
        <taxon>Methanosarcinales</taxon>
        <taxon>ANME-2 cluster</taxon>
        <taxon>Candidatus Methanoperedentaceae</taxon>
        <taxon>Candidatus Methanoperedens</taxon>
    </lineage>
</organism>
<reference evidence="1 2" key="1">
    <citation type="submission" date="2015-09" db="EMBL/GenBank/DDBJ databases">
        <title>A metagenomics-based metabolic model of nitrate-dependent anaerobic oxidation of methane by Methanoperedens-like archaea.</title>
        <authorList>
            <person name="Arshad A."/>
            <person name="Speth D.R."/>
            <person name="De Graaf R.M."/>
            <person name="Op Den Camp H.J."/>
            <person name="Jetten M.S."/>
            <person name="Welte C.U."/>
        </authorList>
    </citation>
    <scope>NUCLEOTIDE SEQUENCE [LARGE SCALE GENOMIC DNA]</scope>
</reference>
<proteinExistence type="predicted"/>
<dbReference type="InterPro" id="IPR010667">
    <property type="entry name" value="Phage_T4_Gp19"/>
</dbReference>
<dbReference type="PANTHER" id="PTHR38009:SF1">
    <property type="entry name" value="CONSERVED HYPOTHETICAL PHAGE TAIL PROTEIN"/>
    <property type="match status" value="1"/>
</dbReference>
<dbReference type="EMBL" id="LKCM01000263">
    <property type="protein sequence ID" value="KPQ42143.1"/>
    <property type="molecule type" value="Genomic_DNA"/>
</dbReference>
<dbReference type="Proteomes" id="UP000050360">
    <property type="component" value="Unassembled WGS sequence"/>
</dbReference>